<dbReference type="PANTHER" id="PTHR36453">
    <property type="entry name" value="SECRETED PROTEIN-RELATED"/>
    <property type="match status" value="1"/>
</dbReference>
<evidence type="ECO:0000313" key="1">
    <source>
        <dbReference type="EMBL" id="EGB07683.1"/>
    </source>
</evidence>
<dbReference type="Proteomes" id="UP000002729">
    <property type="component" value="Unassembled WGS sequence"/>
</dbReference>
<gene>
    <name evidence="1" type="ORF">AURANDRAFT_64808</name>
</gene>
<dbReference type="RefSeq" id="XP_009037675.1">
    <property type="nucleotide sequence ID" value="XM_009039427.1"/>
</dbReference>
<keyword evidence="2" id="KW-1185">Reference proteome</keyword>
<dbReference type="OMA" id="NWIEPRC"/>
<dbReference type="InterPro" id="IPR011050">
    <property type="entry name" value="Pectin_lyase_fold/virulence"/>
</dbReference>
<evidence type="ECO:0000313" key="2">
    <source>
        <dbReference type="Proteomes" id="UP000002729"/>
    </source>
</evidence>
<dbReference type="AlphaFoldDB" id="F0YBK0"/>
<dbReference type="InParanoid" id="F0YBK0"/>
<proteinExistence type="predicted"/>
<evidence type="ECO:0008006" key="3">
    <source>
        <dbReference type="Google" id="ProtNLM"/>
    </source>
</evidence>
<dbReference type="GeneID" id="20225012"/>
<dbReference type="eggNOG" id="ENOG502S95X">
    <property type="taxonomic scope" value="Eukaryota"/>
</dbReference>
<dbReference type="PANTHER" id="PTHR36453:SF1">
    <property type="entry name" value="RIGHT HANDED BETA HELIX DOMAIN-CONTAINING PROTEIN"/>
    <property type="match status" value="1"/>
</dbReference>
<accession>F0YBK0</accession>
<sequence length="600" mass="60818">MPCALSVASSEPGGLHRAAAALVRLLAAATTSDDVTVCVGPGVHALHEPLILTQAHTHPRGGRVVWDGAGATLSGGAALDDAGWAPCAVDGSPCGGAPSGHAFDAWEGVHYHALNGTIPRQLWVRGRRAARATVEGASLGLAATAAGYATSANATAWVADAVELRWPRQVRNWIEPRCVLSAVDGGNLTVEPMCWAAIVARDGNGPPPPPGLVENVASLPPAPGAFVAMRGFVFYRPSAEEPYAAPTDAVVPVLESLVVVDGAANHSFAGLAFAHATWRQPSRPGGYVPTQSAVTPLGEPPGAVGVAASAGVAFDNCTFSNLGTPYALSVGNASKDVSVARCRFASLAGGAIKLGNVDDARAVSAAAADRDAGFTVADNVVRDVALEFRGAAAIFAAYVRAATIEHNAISNTGYTAVSLGWGWGTHVAGTQTWMADNHVVGNRIAGVVSALNDGGCVYTLGPQPGSTVRGNYCDSDRAPVVGSFYHDNGSRYFNTTDNVASASPAPCLFLQGCCGAPALDIAVSGVWCRNEGAVRNDCAAGAANCSAAYAGAAPADCGCRVDDVAVVDPGAPWPAAARAVVDAAGPRSRSSGAHFFGGRS</sequence>
<dbReference type="Gene3D" id="2.160.20.10">
    <property type="entry name" value="Single-stranded right-handed beta-helix, Pectin lyase-like"/>
    <property type="match status" value="1"/>
</dbReference>
<protein>
    <recommendedName>
        <fullName evidence="3">Right handed beta helix domain-containing protein</fullName>
    </recommendedName>
</protein>
<dbReference type="SUPFAM" id="SSF51126">
    <property type="entry name" value="Pectin lyase-like"/>
    <property type="match status" value="1"/>
</dbReference>
<dbReference type="InterPro" id="IPR012334">
    <property type="entry name" value="Pectin_lyas_fold"/>
</dbReference>
<dbReference type="OrthoDB" id="10025010at2759"/>
<dbReference type="EMBL" id="GL833130">
    <property type="protein sequence ID" value="EGB07683.1"/>
    <property type="molecule type" value="Genomic_DNA"/>
</dbReference>
<organism evidence="2">
    <name type="scientific">Aureococcus anophagefferens</name>
    <name type="common">Harmful bloom alga</name>
    <dbReference type="NCBI Taxonomy" id="44056"/>
    <lineage>
        <taxon>Eukaryota</taxon>
        <taxon>Sar</taxon>
        <taxon>Stramenopiles</taxon>
        <taxon>Ochrophyta</taxon>
        <taxon>Pelagophyceae</taxon>
        <taxon>Pelagomonadales</taxon>
        <taxon>Pelagomonadaceae</taxon>
        <taxon>Aureococcus</taxon>
    </lineage>
</organism>
<reference evidence="1 2" key="1">
    <citation type="journal article" date="2011" name="Proc. Natl. Acad. Sci. U.S.A.">
        <title>Niche of harmful alga Aureococcus anophagefferens revealed through ecogenomics.</title>
        <authorList>
            <person name="Gobler C.J."/>
            <person name="Berry D.L."/>
            <person name="Dyhrman S.T."/>
            <person name="Wilhelm S.W."/>
            <person name="Salamov A."/>
            <person name="Lobanov A.V."/>
            <person name="Zhang Y."/>
            <person name="Collier J.L."/>
            <person name="Wurch L.L."/>
            <person name="Kustka A.B."/>
            <person name="Dill B.D."/>
            <person name="Shah M."/>
            <person name="VerBerkmoes N.C."/>
            <person name="Kuo A."/>
            <person name="Terry A."/>
            <person name="Pangilinan J."/>
            <person name="Lindquist E.A."/>
            <person name="Lucas S."/>
            <person name="Paulsen I.T."/>
            <person name="Hattenrath-Lehmann T.K."/>
            <person name="Talmage S.C."/>
            <person name="Walker E.A."/>
            <person name="Koch F."/>
            <person name="Burson A.M."/>
            <person name="Marcoval M.A."/>
            <person name="Tang Y.Z."/>
            <person name="Lecleir G.R."/>
            <person name="Coyne K.J."/>
            <person name="Berg G.M."/>
            <person name="Bertrand E.M."/>
            <person name="Saito M.A."/>
            <person name="Gladyshev V.N."/>
            <person name="Grigoriev I.V."/>
        </authorList>
    </citation>
    <scope>NUCLEOTIDE SEQUENCE [LARGE SCALE GENOMIC DNA]</scope>
    <source>
        <strain evidence="2">CCMP 1984</strain>
    </source>
</reference>
<name>F0YBK0_AURAN</name>
<dbReference type="KEGG" id="aaf:AURANDRAFT_64808"/>